<name>A0A7V6CCY3_9BACT</name>
<accession>A0A7V6CCY3</accession>
<dbReference type="InterPro" id="IPR008928">
    <property type="entry name" value="6-hairpin_glycosidase_sf"/>
</dbReference>
<dbReference type="InterPro" id="IPR012341">
    <property type="entry name" value="6hp_glycosidase-like_sf"/>
</dbReference>
<dbReference type="InterPro" id="IPR004879">
    <property type="entry name" value="Ssp411-like_TRX"/>
</dbReference>
<dbReference type="InterPro" id="IPR024705">
    <property type="entry name" value="Ssp411"/>
</dbReference>
<dbReference type="GO" id="GO:0005975">
    <property type="term" value="P:carbohydrate metabolic process"/>
    <property type="evidence" value="ECO:0007669"/>
    <property type="project" value="InterPro"/>
</dbReference>
<gene>
    <name evidence="2" type="ORF">ENM15_00105</name>
</gene>
<evidence type="ECO:0000259" key="1">
    <source>
        <dbReference type="Pfam" id="PF03190"/>
    </source>
</evidence>
<sequence>MPNRLLKSKSSYLRKSAHQPVDWYEWGEEAFKKAKEEEKPILLSIGGVWCHWCHVMAHESFENEEIARIINENFIPIKVDRDERPDIDRRYQEIVFALTGSGGWPLTVFLTPEGEPFFGGTYFPPEERWGKPGFKNLLLRVSQLWKKDREKILSSAKQFFQALELQNKVSYKSKVNKSLLDKGVRHLLLTVDYQYGGVGRAPKFHHAKVWEFLLYKYFFTKDKNLLKVIELSLDAMAKGGIYDHLLGGFFRYSTDDKWIVPHFEKMLYDNAELLQLYSLAYQVIPKDLYKRTAKGIVEYYKKEATDPEGGFYASQDADVGLLDEGGYYTFSLREMENLLSSEELKVALLYFGVKEKGHMHHDPLKNVLYIHMDEEEVSQKTGIPLDEIKKIIESVKKKLLIYREENREKPFIDKTLYTNWNGLMLESMCAYYKVFSDAWTKEFSQKTAKRLLSTLYKNGELYHAEGIKGFSEDYIFLAKGLIALFEITQEKNWLDVSLELVEKAIQKFWDKKEGGFFDTDEEGEGLLRLKKKEIADSPIQSVNGSAPYVLLLLGNINSKTEYIDFAERNLETFARYVEDFPTASASYLISLYAFLKGIFKVETRDFFERMLRIFRPFKFVLYKDIDGIVVCEGTTCKRYEDWDDNVLKGFENNAEKGE</sequence>
<dbReference type="CDD" id="cd02955">
    <property type="entry name" value="SSP411"/>
    <property type="match status" value="1"/>
</dbReference>
<protein>
    <submittedName>
        <fullName evidence="2">Thioredoxin domain-containing protein</fullName>
    </submittedName>
</protein>
<evidence type="ECO:0000313" key="2">
    <source>
        <dbReference type="EMBL" id="HHQ15223.1"/>
    </source>
</evidence>
<dbReference type="Pfam" id="PF03190">
    <property type="entry name" value="Thioredox_DsbH"/>
    <property type="match status" value="1"/>
</dbReference>
<dbReference type="PIRSF" id="PIRSF006402">
    <property type="entry name" value="UCP006402_thioredoxin"/>
    <property type="match status" value="1"/>
</dbReference>
<dbReference type="SUPFAM" id="SSF52833">
    <property type="entry name" value="Thioredoxin-like"/>
    <property type="match status" value="1"/>
</dbReference>
<dbReference type="PANTHER" id="PTHR42899:SF1">
    <property type="entry name" value="SPERMATOGENESIS-ASSOCIATED PROTEIN 20"/>
    <property type="match status" value="1"/>
</dbReference>
<comment type="caution">
    <text evidence="2">The sequence shown here is derived from an EMBL/GenBank/DDBJ whole genome shotgun (WGS) entry which is preliminary data.</text>
</comment>
<dbReference type="Gene3D" id="1.50.10.20">
    <property type="match status" value="1"/>
</dbReference>
<dbReference type="Gene3D" id="3.40.30.10">
    <property type="entry name" value="Glutaredoxin"/>
    <property type="match status" value="1"/>
</dbReference>
<proteinExistence type="predicted"/>
<feature type="domain" description="Spermatogenesis-associated protein 20-like TRX" evidence="1">
    <location>
        <begin position="3"/>
        <end position="163"/>
    </location>
</feature>
<dbReference type="EMBL" id="DRWR01000001">
    <property type="protein sequence ID" value="HHQ15223.1"/>
    <property type="molecule type" value="Genomic_DNA"/>
</dbReference>
<dbReference type="InterPro" id="IPR036249">
    <property type="entry name" value="Thioredoxin-like_sf"/>
</dbReference>
<dbReference type="PANTHER" id="PTHR42899">
    <property type="entry name" value="SPERMATOGENESIS-ASSOCIATED PROTEIN 20"/>
    <property type="match status" value="1"/>
</dbReference>
<dbReference type="Gene3D" id="1.50.10.10">
    <property type="match status" value="1"/>
</dbReference>
<reference evidence="2" key="1">
    <citation type="journal article" date="2020" name="mSystems">
        <title>Genome- and Community-Level Interaction Insights into Carbon Utilization and Element Cycling Functions of Hydrothermarchaeota in Hydrothermal Sediment.</title>
        <authorList>
            <person name="Zhou Z."/>
            <person name="Liu Y."/>
            <person name="Xu W."/>
            <person name="Pan J."/>
            <person name="Luo Z.H."/>
            <person name="Li M."/>
        </authorList>
    </citation>
    <scope>NUCLEOTIDE SEQUENCE [LARGE SCALE GENOMIC DNA]</scope>
    <source>
        <strain evidence="2">SpSt-106</strain>
    </source>
</reference>
<dbReference type="AlphaFoldDB" id="A0A7V6CCY3"/>
<organism evidence="2">
    <name type="scientific">Thermodesulfobacterium geofontis</name>
    <dbReference type="NCBI Taxonomy" id="1295609"/>
    <lineage>
        <taxon>Bacteria</taxon>
        <taxon>Pseudomonadati</taxon>
        <taxon>Thermodesulfobacteriota</taxon>
        <taxon>Thermodesulfobacteria</taxon>
        <taxon>Thermodesulfobacteriales</taxon>
        <taxon>Thermodesulfobacteriaceae</taxon>
        <taxon>Thermodesulfobacterium</taxon>
    </lineage>
</organism>
<dbReference type="SUPFAM" id="SSF48208">
    <property type="entry name" value="Six-hairpin glycosidases"/>
    <property type="match status" value="1"/>
</dbReference>